<gene>
    <name evidence="12" type="ORF">BU251_04670</name>
</gene>
<dbReference type="InterPro" id="IPR013752">
    <property type="entry name" value="KPA_reductase"/>
</dbReference>
<dbReference type="KEGG" id="vai:BU251_04670"/>
<evidence type="ECO:0000259" key="10">
    <source>
        <dbReference type="Pfam" id="PF02558"/>
    </source>
</evidence>
<comment type="catalytic activity">
    <reaction evidence="8 9">
        <text>(R)-pantoate + NADP(+) = 2-dehydropantoate + NADPH + H(+)</text>
        <dbReference type="Rhea" id="RHEA:16233"/>
        <dbReference type="ChEBI" id="CHEBI:11561"/>
        <dbReference type="ChEBI" id="CHEBI:15378"/>
        <dbReference type="ChEBI" id="CHEBI:15980"/>
        <dbReference type="ChEBI" id="CHEBI:57783"/>
        <dbReference type="ChEBI" id="CHEBI:58349"/>
        <dbReference type="EC" id="1.1.1.169"/>
    </reaction>
</comment>
<dbReference type="Proteomes" id="UP000287243">
    <property type="component" value="Chromosome"/>
</dbReference>
<proteinExistence type="inferred from homology"/>
<dbReference type="AlphaFoldDB" id="A0A410P4F3"/>
<dbReference type="FunFam" id="1.10.1040.10:FF:000017">
    <property type="entry name" value="2-dehydropantoate 2-reductase"/>
    <property type="match status" value="1"/>
</dbReference>
<dbReference type="Gene3D" id="3.40.50.720">
    <property type="entry name" value="NAD(P)-binding Rossmann-like Domain"/>
    <property type="match status" value="1"/>
</dbReference>
<comment type="similarity">
    <text evidence="2 9">Belongs to the ketopantoate reductase family.</text>
</comment>
<comment type="function">
    <text evidence="9">Catalyzes the NADPH-dependent reduction of ketopantoate into pantoic acid.</text>
</comment>
<evidence type="ECO:0000313" key="13">
    <source>
        <dbReference type="Proteomes" id="UP000287243"/>
    </source>
</evidence>
<dbReference type="NCBIfam" id="TIGR00745">
    <property type="entry name" value="apbA_panE"/>
    <property type="match status" value="1"/>
</dbReference>
<comment type="pathway">
    <text evidence="1 9">Cofactor biosynthesis; (R)-pantothenate biosynthesis; (R)-pantoate from 3-methyl-2-oxobutanoate: step 2/2.</text>
</comment>
<dbReference type="InterPro" id="IPR008927">
    <property type="entry name" value="6-PGluconate_DH-like_C_sf"/>
</dbReference>
<evidence type="ECO:0000256" key="5">
    <source>
        <dbReference type="ARBA" id="ARBA00022857"/>
    </source>
</evidence>
<keyword evidence="6 9" id="KW-0560">Oxidoreductase</keyword>
<keyword evidence="9" id="KW-0566">Pantothenate biosynthesis</keyword>
<dbReference type="Gene3D" id="1.10.1040.10">
    <property type="entry name" value="N-(1-d-carboxylethyl)-l-norvaline Dehydrogenase, domain 2"/>
    <property type="match status" value="1"/>
</dbReference>
<feature type="domain" description="Ketopantoate reductase N-terminal" evidence="10">
    <location>
        <begin position="3"/>
        <end position="151"/>
    </location>
</feature>
<evidence type="ECO:0000256" key="1">
    <source>
        <dbReference type="ARBA" id="ARBA00004994"/>
    </source>
</evidence>
<reference evidence="12 13" key="1">
    <citation type="submission" date="2017-01" db="EMBL/GenBank/DDBJ databases">
        <title>First insights into the biology of 'candidatus Vampirococcus archaeovorus'.</title>
        <authorList>
            <person name="Kizina J."/>
            <person name="Jordan S."/>
            <person name="Stueber K."/>
            <person name="Reinhardt R."/>
            <person name="Harder J."/>
        </authorList>
    </citation>
    <scope>NUCLEOTIDE SEQUENCE [LARGE SCALE GENOMIC DNA]</scope>
    <source>
        <strain evidence="12 13">LiM</strain>
    </source>
</reference>
<evidence type="ECO:0000256" key="7">
    <source>
        <dbReference type="ARBA" id="ARBA00032024"/>
    </source>
</evidence>
<name>A0A410P4F3_VELA1</name>
<dbReference type="InterPro" id="IPR050838">
    <property type="entry name" value="Ketopantoate_reductase"/>
</dbReference>
<dbReference type="GO" id="GO:0050661">
    <property type="term" value="F:NADP binding"/>
    <property type="evidence" value="ECO:0007669"/>
    <property type="project" value="TreeGrafter"/>
</dbReference>
<dbReference type="Pfam" id="PF02558">
    <property type="entry name" value="ApbA"/>
    <property type="match status" value="1"/>
</dbReference>
<evidence type="ECO:0000256" key="4">
    <source>
        <dbReference type="ARBA" id="ARBA00019465"/>
    </source>
</evidence>
<evidence type="ECO:0000256" key="6">
    <source>
        <dbReference type="ARBA" id="ARBA00023002"/>
    </source>
</evidence>
<dbReference type="GO" id="GO:0015940">
    <property type="term" value="P:pantothenate biosynthetic process"/>
    <property type="evidence" value="ECO:0007669"/>
    <property type="project" value="UniProtKB-UniPathway"/>
</dbReference>
<dbReference type="OrthoDB" id="9800163at2"/>
<dbReference type="InterPro" id="IPR013332">
    <property type="entry name" value="KPR_N"/>
</dbReference>
<evidence type="ECO:0000256" key="3">
    <source>
        <dbReference type="ARBA" id="ARBA00013014"/>
    </source>
</evidence>
<dbReference type="PANTHER" id="PTHR43765:SF2">
    <property type="entry name" value="2-DEHYDROPANTOATE 2-REDUCTASE"/>
    <property type="match status" value="1"/>
</dbReference>
<dbReference type="Pfam" id="PF08546">
    <property type="entry name" value="ApbA_C"/>
    <property type="match status" value="1"/>
</dbReference>
<keyword evidence="5 9" id="KW-0521">NADP</keyword>
<dbReference type="UniPathway" id="UPA00028">
    <property type="reaction ID" value="UER00004"/>
</dbReference>
<evidence type="ECO:0000256" key="8">
    <source>
        <dbReference type="ARBA" id="ARBA00048793"/>
    </source>
</evidence>
<keyword evidence="13" id="KW-1185">Reference proteome</keyword>
<sequence length="310" mass="33200">MKIVVVGPGAMGLLLYGLLSKTRHEVLVLDKNPARAALLAKNGIRIEGLMNAKFADVQITTDATAGRDADFWFVCVKSYDTKSVIRAISSHVGAQGFIVSFQNGAGNVELLSDAFGESRVVLAVTNLGATLTEEGVSRYAGEGDVILGRADGSLGAELKTLRELFQKTKLAVKLSRDIHAVLWSKLIINAGINAVAAVTRLTNGRIMAYEGSRRIAEGAITEAHKVAKRKRIKLLYDDVLAKAESVCEATAENVSSMLADVLRKKPTEIDAINGAIVRQAQSLGIKTPVNALLVDLIKTIESSYAQEVEV</sequence>
<organism evidence="12 13">
    <name type="scientific">Velamenicoccus archaeovorus</name>
    <dbReference type="NCBI Taxonomy" id="1930593"/>
    <lineage>
        <taxon>Bacteria</taxon>
        <taxon>Pseudomonadati</taxon>
        <taxon>Candidatus Omnitrophota</taxon>
        <taxon>Candidatus Velamenicoccus</taxon>
    </lineage>
</organism>
<evidence type="ECO:0000256" key="2">
    <source>
        <dbReference type="ARBA" id="ARBA00007870"/>
    </source>
</evidence>
<protein>
    <recommendedName>
        <fullName evidence="4 9">2-dehydropantoate 2-reductase</fullName>
        <ecNumber evidence="3 9">1.1.1.169</ecNumber>
    </recommendedName>
    <alternativeName>
        <fullName evidence="7 9">Ketopantoate reductase</fullName>
    </alternativeName>
</protein>
<dbReference type="PANTHER" id="PTHR43765">
    <property type="entry name" value="2-DEHYDROPANTOATE 2-REDUCTASE-RELATED"/>
    <property type="match status" value="1"/>
</dbReference>
<dbReference type="GO" id="GO:0008677">
    <property type="term" value="F:2-dehydropantoate 2-reductase activity"/>
    <property type="evidence" value="ECO:0007669"/>
    <property type="project" value="UniProtKB-EC"/>
</dbReference>
<evidence type="ECO:0000259" key="11">
    <source>
        <dbReference type="Pfam" id="PF08546"/>
    </source>
</evidence>
<dbReference type="InterPro" id="IPR003710">
    <property type="entry name" value="ApbA"/>
</dbReference>
<evidence type="ECO:0000256" key="9">
    <source>
        <dbReference type="RuleBase" id="RU362068"/>
    </source>
</evidence>
<dbReference type="RefSeq" id="WP_128699719.1">
    <property type="nucleotide sequence ID" value="NZ_CP019384.1"/>
</dbReference>
<dbReference type="InterPro" id="IPR013328">
    <property type="entry name" value="6PGD_dom2"/>
</dbReference>
<dbReference type="EC" id="1.1.1.169" evidence="3 9"/>
<accession>A0A410P4F3</accession>
<dbReference type="GO" id="GO:0005737">
    <property type="term" value="C:cytoplasm"/>
    <property type="evidence" value="ECO:0007669"/>
    <property type="project" value="TreeGrafter"/>
</dbReference>
<dbReference type="InterPro" id="IPR036291">
    <property type="entry name" value="NAD(P)-bd_dom_sf"/>
</dbReference>
<feature type="domain" description="Ketopantoate reductase C-terminal" evidence="11">
    <location>
        <begin position="177"/>
        <end position="301"/>
    </location>
</feature>
<dbReference type="SUPFAM" id="SSF48179">
    <property type="entry name" value="6-phosphogluconate dehydrogenase C-terminal domain-like"/>
    <property type="match status" value="1"/>
</dbReference>
<evidence type="ECO:0000313" key="12">
    <source>
        <dbReference type="EMBL" id="QAT17077.1"/>
    </source>
</evidence>
<dbReference type="EMBL" id="CP019384">
    <property type="protein sequence ID" value="QAT17077.1"/>
    <property type="molecule type" value="Genomic_DNA"/>
</dbReference>
<dbReference type="SUPFAM" id="SSF51735">
    <property type="entry name" value="NAD(P)-binding Rossmann-fold domains"/>
    <property type="match status" value="1"/>
</dbReference>